<keyword evidence="5 7" id="KW-0560">Oxidoreductase</keyword>
<dbReference type="Gene3D" id="3.50.50.60">
    <property type="entry name" value="FAD/NAD(P)-binding domain"/>
    <property type="match status" value="2"/>
</dbReference>
<dbReference type="InterPro" id="IPR006076">
    <property type="entry name" value="FAD-dep_OxRdtase"/>
</dbReference>
<evidence type="ECO:0000313" key="10">
    <source>
        <dbReference type="Proteomes" id="UP001216674"/>
    </source>
</evidence>
<evidence type="ECO:0000256" key="5">
    <source>
        <dbReference type="ARBA" id="ARBA00023002"/>
    </source>
</evidence>
<name>A0ABT6B0G8_9BURK</name>
<protein>
    <recommendedName>
        <fullName evidence="7">D-amino acid dehydrogenase</fullName>
        <ecNumber evidence="7">1.4.99.-</ecNumber>
    </recommendedName>
</protein>
<dbReference type="InterPro" id="IPR023080">
    <property type="entry name" value="DadA"/>
</dbReference>
<evidence type="ECO:0000256" key="7">
    <source>
        <dbReference type="HAMAP-Rule" id="MF_01202"/>
    </source>
</evidence>
<keyword evidence="10" id="KW-1185">Reference proteome</keyword>
<dbReference type="PANTHER" id="PTHR13847:SF280">
    <property type="entry name" value="D-AMINO ACID DEHYDROGENASE"/>
    <property type="match status" value="1"/>
</dbReference>
<proteinExistence type="inferred from homology"/>
<dbReference type="PANTHER" id="PTHR13847">
    <property type="entry name" value="SARCOSINE DEHYDROGENASE-RELATED"/>
    <property type="match status" value="1"/>
</dbReference>
<keyword evidence="4 7" id="KW-0274">FAD</keyword>
<comment type="cofactor">
    <cofactor evidence="1 7">
        <name>FAD</name>
        <dbReference type="ChEBI" id="CHEBI:57692"/>
    </cofactor>
</comment>
<dbReference type="Gene3D" id="3.30.9.10">
    <property type="entry name" value="D-Amino Acid Oxidase, subunit A, domain 2"/>
    <property type="match status" value="1"/>
</dbReference>
<evidence type="ECO:0000256" key="2">
    <source>
        <dbReference type="ARBA" id="ARBA00009410"/>
    </source>
</evidence>
<reference evidence="9 10" key="1">
    <citation type="submission" date="2023-03" db="EMBL/GenBank/DDBJ databases">
        <title>Draft assemblies of triclosan tolerant bacteria isolated from returned activated sludge.</title>
        <authorList>
            <person name="Van Hamelsveld S."/>
        </authorList>
    </citation>
    <scope>NUCLEOTIDE SEQUENCE [LARGE SCALE GENOMIC DNA]</scope>
    <source>
        <strain evidence="9 10">GW210010_S58</strain>
    </source>
</reference>
<comment type="caution">
    <text evidence="9">The sequence shown here is derived from an EMBL/GenBank/DDBJ whole genome shotgun (WGS) entry which is preliminary data.</text>
</comment>
<dbReference type="Pfam" id="PF01266">
    <property type="entry name" value="DAO"/>
    <property type="match status" value="1"/>
</dbReference>
<evidence type="ECO:0000256" key="4">
    <source>
        <dbReference type="ARBA" id="ARBA00022827"/>
    </source>
</evidence>
<comment type="similarity">
    <text evidence="2 7">Belongs to the DadA oxidoreductase family.</text>
</comment>
<dbReference type="RefSeq" id="WP_276268327.1">
    <property type="nucleotide sequence ID" value="NZ_JARJLM010000579.1"/>
</dbReference>
<accession>A0ABT6B0G8</accession>
<dbReference type="InterPro" id="IPR036188">
    <property type="entry name" value="FAD/NAD-bd_sf"/>
</dbReference>
<comment type="function">
    <text evidence="7">Oxidative deamination of D-amino acids.</text>
</comment>
<gene>
    <name evidence="7" type="primary">dadA</name>
    <name evidence="9" type="ORF">P3W85_36325</name>
</gene>
<dbReference type="SUPFAM" id="SSF51905">
    <property type="entry name" value="FAD/NAD(P)-binding domain"/>
    <property type="match status" value="1"/>
</dbReference>
<dbReference type="EC" id="1.4.99.-" evidence="7"/>
<dbReference type="HAMAP" id="MF_01202">
    <property type="entry name" value="DadA"/>
    <property type="match status" value="1"/>
</dbReference>
<feature type="binding site" evidence="7">
    <location>
        <begin position="3"/>
        <end position="17"/>
    </location>
    <ligand>
        <name>FAD</name>
        <dbReference type="ChEBI" id="CHEBI:57692"/>
    </ligand>
</feature>
<evidence type="ECO:0000256" key="3">
    <source>
        <dbReference type="ARBA" id="ARBA00022630"/>
    </source>
</evidence>
<organism evidence="9 10">
    <name type="scientific">Cupriavidus basilensis</name>
    <dbReference type="NCBI Taxonomy" id="68895"/>
    <lineage>
        <taxon>Bacteria</taxon>
        <taxon>Pseudomonadati</taxon>
        <taxon>Pseudomonadota</taxon>
        <taxon>Betaproteobacteria</taxon>
        <taxon>Burkholderiales</taxon>
        <taxon>Burkholderiaceae</taxon>
        <taxon>Cupriavidus</taxon>
    </lineage>
</organism>
<evidence type="ECO:0000259" key="8">
    <source>
        <dbReference type="Pfam" id="PF01266"/>
    </source>
</evidence>
<dbReference type="Proteomes" id="UP001216674">
    <property type="component" value="Unassembled WGS sequence"/>
</dbReference>
<keyword evidence="3 7" id="KW-0285">Flavoprotein</keyword>
<evidence type="ECO:0000256" key="6">
    <source>
        <dbReference type="ARBA" id="ARBA00047884"/>
    </source>
</evidence>
<dbReference type="NCBIfam" id="NF001933">
    <property type="entry name" value="PRK00711.1"/>
    <property type="match status" value="1"/>
</dbReference>
<evidence type="ECO:0000256" key="1">
    <source>
        <dbReference type="ARBA" id="ARBA00001974"/>
    </source>
</evidence>
<evidence type="ECO:0000313" key="9">
    <source>
        <dbReference type="EMBL" id="MDF3838358.1"/>
    </source>
</evidence>
<sequence length="417" mass="44449">MRICVLGGGVVGVASAYYLAREGHSVTLLEAREGLALETSLANGAQLSYSYVAPLADPAVLPKLPGWLLNRDSPLRFVPSLDPHQWRWCLAFLRACRSDVARAVTAELLGLGYHSRALVHDLVTREKLDFDYQRNGKLVVYRDPAAFAGARRQLDYQAGLGSSQQALDGAACVALEPVLAQLGDRLAGGIHTPSEDAGDCHAFSTKLAELTGQRYGARFHCGERVTGLRREGRAVVAVRTEGGEIEADAFVIAAGMGSVPLLAQLGLRLPMYPLTGYSLTAPVVSGRHRPPGISITDLHHKVVYARLGQRLRIAGMVDLAGRHPRADRRRIALLARQARETFPDSADFDAATAWCGSRPATPDSKPLIGATPYANLWLNTGHGALGFTLACGSAALLADAIAGRPAPLDAAAFALAR</sequence>
<feature type="domain" description="FAD dependent oxidoreductase" evidence="8">
    <location>
        <begin position="2"/>
        <end position="399"/>
    </location>
</feature>
<comment type="catalytic activity">
    <reaction evidence="6 7">
        <text>a D-alpha-amino acid + A + H2O = a 2-oxocarboxylate + AH2 + NH4(+)</text>
        <dbReference type="Rhea" id="RHEA:18125"/>
        <dbReference type="ChEBI" id="CHEBI:13193"/>
        <dbReference type="ChEBI" id="CHEBI:15377"/>
        <dbReference type="ChEBI" id="CHEBI:17499"/>
        <dbReference type="ChEBI" id="CHEBI:28938"/>
        <dbReference type="ChEBI" id="CHEBI:35179"/>
        <dbReference type="ChEBI" id="CHEBI:59871"/>
    </reaction>
</comment>
<dbReference type="SUPFAM" id="SSF54373">
    <property type="entry name" value="FAD-linked reductases, C-terminal domain"/>
    <property type="match status" value="1"/>
</dbReference>
<dbReference type="EMBL" id="JARJLM010000579">
    <property type="protein sequence ID" value="MDF3838358.1"/>
    <property type="molecule type" value="Genomic_DNA"/>
</dbReference>